<gene>
    <name evidence="1" type="ORF">AACH06_18980</name>
</gene>
<keyword evidence="2" id="KW-1185">Reference proteome</keyword>
<proteinExistence type="predicted"/>
<dbReference type="EMBL" id="JBBUTG010000012">
    <property type="protein sequence ID" value="MEK8032910.1"/>
    <property type="molecule type" value="Genomic_DNA"/>
</dbReference>
<dbReference type="Proteomes" id="UP001371218">
    <property type="component" value="Unassembled WGS sequence"/>
</dbReference>
<evidence type="ECO:0000313" key="2">
    <source>
        <dbReference type="Proteomes" id="UP001371218"/>
    </source>
</evidence>
<accession>A0ABU9BVI6</accession>
<evidence type="ECO:0000313" key="1">
    <source>
        <dbReference type="EMBL" id="MEK8032910.1"/>
    </source>
</evidence>
<dbReference type="RefSeq" id="WP_341427324.1">
    <property type="nucleotide sequence ID" value="NZ_JBBUTG010000012.1"/>
</dbReference>
<comment type="caution">
    <text evidence="1">The sequence shown here is derived from an EMBL/GenBank/DDBJ whole genome shotgun (WGS) entry which is preliminary data.</text>
</comment>
<protein>
    <submittedName>
        <fullName evidence="1">Uncharacterized protein</fullName>
    </submittedName>
</protein>
<sequence>MMFAGVRVGGGPYWQTPYRWGYGWRQRPPYQALTPEEDAQATALRERYLVSNPGLVCPGP</sequence>
<name>A0ABU9BVI6_9BURK</name>
<organism evidence="1 2">
    <name type="scientific">Ideonella lacteola</name>
    <dbReference type="NCBI Taxonomy" id="2984193"/>
    <lineage>
        <taxon>Bacteria</taxon>
        <taxon>Pseudomonadati</taxon>
        <taxon>Pseudomonadota</taxon>
        <taxon>Betaproteobacteria</taxon>
        <taxon>Burkholderiales</taxon>
        <taxon>Sphaerotilaceae</taxon>
        <taxon>Ideonella</taxon>
    </lineage>
</organism>
<reference evidence="1 2" key="1">
    <citation type="submission" date="2024-04" db="EMBL/GenBank/DDBJ databases">
        <title>Novel species of the genus Ideonella isolated from streams.</title>
        <authorList>
            <person name="Lu H."/>
        </authorList>
    </citation>
    <scope>NUCLEOTIDE SEQUENCE [LARGE SCALE GENOMIC DNA]</scope>
    <source>
        <strain evidence="1 2">DXS29W</strain>
    </source>
</reference>